<dbReference type="PANTHER" id="PTHR42756">
    <property type="entry name" value="TRANSCRIPTIONAL REGULATOR, MARR"/>
    <property type="match status" value="1"/>
</dbReference>
<evidence type="ECO:0000256" key="1">
    <source>
        <dbReference type="ARBA" id="ARBA00023015"/>
    </source>
</evidence>
<dbReference type="PANTHER" id="PTHR42756:SF1">
    <property type="entry name" value="TRANSCRIPTIONAL REPRESSOR OF EMRAB OPERON"/>
    <property type="match status" value="1"/>
</dbReference>
<dbReference type="InterPro" id="IPR000835">
    <property type="entry name" value="HTH_MarR-typ"/>
</dbReference>
<dbReference type="RefSeq" id="WP_204467762.1">
    <property type="nucleotide sequence ID" value="NZ_JAFBCV010000012.1"/>
</dbReference>
<feature type="domain" description="HTH marR-type" evidence="4">
    <location>
        <begin position="12"/>
        <end position="141"/>
    </location>
</feature>
<dbReference type="InterPro" id="IPR036388">
    <property type="entry name" value="WH-like_DNA-bd_sf"/>
</dbReference>
<evidence type="ECO:0000256" key="3">
    <source>
        <dbReference type="ARBA" id="ARBA00023163"/>
    </source>
</evidence>
<keyword evidence="3" id="KW-0804">Transcription</keyword>
<protein>
    <submittedName>
        <fullName evidence="5">DNA-binding MarR family transcriptional regulator</fullName>
    </submittedName>
</protein>
<dbReference type="InterPro" id="IPR036390">
    <property type="entry name" value="WH_DNA-bd_sf"/>
</dbReference>
<dbReference type="Gene3D" id="1.10.10.10">
    <property type="entry name" value="Winged helix-like DNA-binding domain superfamily/Winged helix DNA-binding domain"/>
    <property type="match status" value="1"/>
</dbReference>
<evidence type="ECO:0000313" key="5">
    <source>
        <dbReference type="EMBL" id="MBM7840234.1"/>
    </source>
</evidence>
<evidence type="ECO:0000259" key="4">
    <source>
        <dbReference type="PROSITE" id="PS50995"/>
    </source>
</evidence>
<dbReference type="Pfam" id="PF12802">
    <property type="entry name" value="MarR_2"/>
    <property type="match status" value="1"/>
</dbReference>
<dbReference type="PRINTS" id="PR00598">
    <property type="entry name" value="HTHMARR"/>
</dbReference>
<dbReference type="SUPFAM" id="SSF46785">
    <property type="entry name" value="Winged helix' DNA-binding domain"/>
    <property type="match status" value="1"/>
</dbReference>
<dbReference type="Proteomes" id="UP001179280">
    <property type="component" value="Unassembled WGS sequence"/>
</dbReference>
<name>A0ABS2T0J7_9BACI</name>
<accession>A0ABS2T0J7</accession>
<keyword evidence="2 5" id="KW-0238">DNA-binding</keyword>
<proteinExistence type="predicted"/>
<reference evidence="5" key="1">
    <citation type="submission" date="2021-01" db="EMBL/GenBank/DDBJ databases">
        <title>Genomic Encyclopedia of Type Strains, Phase IV (KMG-IV): sequencing the most valuable type-strain genomes for metagenomic binning, comparative biology and taxonomic classification.</title>
        <authorList>
            <person name="Goeker M."/>
        </authorList>
    </citation>
    <scope>NUCLEOTIDE SEQUENCE</scope>
    <source>
        <strain evidence="5">DSM 21943</strain>
    </source>
</reference>
<keyword evidence="6" id="KW-1185">Reference proteome</keyword>
<dbReference type="SMART" id="SM00347">
    <property type="entry name" value="HTH_MARR"/>
    <property type="match status" value="1"/>
</dbReference>
<evidence type="ECO:0000256" key="2">
    <source>
        <dbReference type="ARBA" id="ARBA00023125"/>
    </source>
</evidence>
<dbReference type="PROSITE" id="PS50995">
    <property type="entry name" value="HTH_MARR_2"/>
    <property type="match status" value="1"/>
</dbReference>
<dbReference type="EMBL" id="JAFBCV010000012">
    <property type="protein sequence ID" value="MBM7840234.1"/>
    <property type="molecule type" value="Genomic_DNA"/>
</dbReference>
<gene>
    <name evidence="5" type="ORF">JOC54_003514</name>
</gene>
<comment type="caution">
    <text evidence="5">The sequence shown here is derived from an EMBL/GenBank/DDBJ whole genome shotgun (WGS) entry which is preliminary data.</text>
</comment>
<keyword evidence="1" id="KW-0805">Transcription regulation</keyword>
<evidence type="ECO:0000313" key="6">
    <source>
        <dbReference type="Proteomes" id="UP001179280"/>
    </source>
</evidence>
<dbReference type="GO" id="GO:0003677">
    <property type="term" value="F:DNA binding"/>
    <property type="evidence" value="ECO:0007669"/>
    <property type="project" value="UniProtKB-KW"/>
</dbReference>
<sequence length="143" mass="16591">MKHTFLSNNRLALALWFRLARFYHKSNSASSKHVSKWGLTLPQFDTLMQIQAFQPITQNELADKLFVTKGNVTHNLVKLEQECLIKRTRQWRSKTIELTEKGIALLNDVGPKQAEFQASLFSALTKEEQKQLLSLLRKLHKDE</sequence>
<organism evidence="5 6">
    <name type="scientific">Shouchella xiaoxiensis</name>
    <dbReference type="NCBI Taxonomy" id="766895"/>
    <lineage>
        <taxon>Bacteria</taxon>
        <taxon>Bacillati</taxon>
        <taxon>Bacillota</taxon>
        <taxon>Bacilli</taxon>
        <taxon>Bacillales</taxon>
        <taxon>Bacillaceae</taxon>
        <taxon>Shouchella</taxon>
    </lineage>
</organism>